<evidence type="ECO:0000313" key="2">
    <source>
        <dbReference type="EMBL" id="EDX77587.1"/>
    </source>
</evidence>
<dbReference type="STRING" id="118168.MC7420_2911"/>
<feature type="domain" description="Methyltransferase" evidence="1">
    <location>
        <begin position="104"/>
        <end position="176"/>
    </location>
</feature>
<organism evidence="2 3">
    <name type="scientific">Coleofasciculus chthonoplastes PCC 7420</name>
    <dbReference type="NCBI Taxonomy" id="118168"/>
    <lineage>
        <taxon>Bacteria</taxon>
        <taxon>Bacillati</taxon>
        <taxon>Cyanobacteriota</taxon>
        <taxon>Cyanophyceae</taxon>
        <taxon>Coleofasciculales</taxon>
        <taxon>Coleofasciculaceae</taxon>
        <taxon>Coleofasciculus</taxon>
    </lineage>
</organism>
<dbReference type="HOGENOM" id="CLU_653327_0_0_3"/>
<dbReference type="eggNOG" id="COG0500">
    <property type="taxonomic scope" value="Bacteria"/>
</dbReference>
<keyword evidence="2" id="KW-0489">Methyltransferase</keyword>
<dbReference type="InterPro" id="IPR029063">
    <property type="entry name" value="SAM-dependent_MTases_sf"/>
</dbReference>
<evidence type="ECO:0000313" key="3">
    <source>
        <dbReference type="Proteomes" id="UP000003835"/>
    </source>
</evidence>
<keyword evidence="3" id="KW-1185">Reference proteome</keyword>
<dbReference type="Pfam" id="PF13649">
    <property type="entry name" value="Methyltransf_25"/>
    <property type="match status" value="1"/>
</dbReference>
<dbReference type="Proteomes" id="UP000003835">
    <property type="component" value="Unassembled WGS sequence"/>
</dbReference>
<dbReference type="SUPFAM" id="SSF53335">
    <property type="entry name" value="S-adenosyl-L-methionine-dependent methyltransferases"/>
    <property type="match status" value="1"/>
</dbReference>
<evidence type="ECO:0000259" key="1">
    <source>
        <dbReference type="Pfam" id="PF13649"/>
    </source>
</evidence>
<protein>
    <submittedName>
        <fullName evidence="2">Methyltransferase domain family</fullName>
    </submittedName>
</protein>
<accession>B4VK03</accession>
<dbReference type="InterPro" id="IPR041698">
    <property type="entry name" value="Methyltransf_25"/>
</dbReference>
<dbReference type="CDD" id="cd02440">
    <property type="entry name" value="AdoMet_MTases"/>
    <property type="match status" value="1"/>
</dbReference>
<proteinExistence type="predicted"/>
<dbReference type="GO" id="GO:0008168">
    <property type="term" value="F:methyltransferase activity"/>
    <property type="evidence" value="ECO:0007669"/>
    <property type="project" value="UniProtKB-KW"/>
</dbReference>
<name>B4VK03_9CYAN</name>
<dbReference type="AlphaFoldDB" id="B4VK03"/>
<keyword evidence="2" id="KW-0808">Transferase</keyword>
<dbReference type="Gene3D" id="3.40.50.150">
    <property type="entry name" value="Vaccinia Virus protein VP39"/>
    <property type="match status" value="1"/>
</dbReference>
<reference evidence="2 3" key="1">
    <citation type="submission" date="2008-07" db="EMBL/GenBank/DDBJ databases">
        <authorList>
            <person name="Tandeau de Marsac N."/>
            <person name="Ferriera S."/>
            <person name="Johnson J."/>
            <person name="Kravitz S."/>
            <person name="Beeson K."/>
            <person name="Sutton G."/>
            <person name="Rogers Y.-H."/>
            <person name="Friedman R."/>
            <person name="Frazier M."/>
            <person name="Venter J.C."/>
        </authorList>
    </citation>
    <scope>NUCLEOTIDE SEQUENCE [LARGE SCALE GENOMIC DNA]</scope>
    <source>
        <strain evidence="2 3">PCC 7420</strain>
    </source>
</reference>
<dbReference type="GO" id="GO:0032259">
    <property type="term" value="P:methylation"/>
    <property type="evidence" value="ECO:0007669"/>
    <property type="project" value="UniProtKB-KW"/>
</dbReference>
<gene>
    <name evidence="2" type="ORF">MC7420_2911</name>
</gene>
<sequence>MKQLDVLKNYAKAVAIGAYDHHSPGLFGKHDNVRRLWEDRFNRNVMSHFLSPLVIQKQDEGTDLRVMDLGCGAGEGLGILTSLPQTPPTLDAQIKTVLDYQDIGHYKGVDISPAMIEKAATLHADHPQTKFEVADLNEGLPIAAGEPAYDIYFSSYGALSHLNDRSLARVIGDICDHIGDKAIFVGDFLGRYSYEWPRYWGESAGKQSTMNTYSMSYIYPPDARGEIEVERFEIRYWGGEEFDQFIHAVAESKGVKISRRRLCDRSILVGRHMNTREFNPEAPPIRAAINSLHEINCRTDLSQLIFQYNPHPDHPHINRFFSNFQDAWNAVVYACIDALGQWRNPHKLLAEPQAGYPPVVQDAIRTIRNVVRTAPTLCFEDPRANLVEPQLAYLLRNLEWNFQQGLGTAHGLLVVYEFSK</sequence>
<dbReference type="EMBL" id="DS989843">
    <property type="protein sequence ID" value="EDX77587.1"/>
    <property type="molecule type" value="Genomic_DNA"/>
</dbReference>